<dbReference type="PANTHER" id="PTHR33154">
    <property type="entry name" value="TRANSCRIPTIONAL REGULATOR, ARSR FAMILY"/>
    <property type="match status" value="1"/>
</dbReference>
<dbReference type="CDD" id="cd00090">
    <property type="entry name" value="HTH_ARSR"/>
    <property type="match status" value="1"/>
</dbReference>
<keyword evidence="6" id="KW-1185">Reference proteome</keyword>
<reference evidence="5 6" key="1">
    <citation type="submission" date="2020-07" db="EMBL/GenBank/DDBJ databases">
        <title>Halosimplex litoreum sp. nov. and Halosimplex rubrum sp. nov., isolated from different salt environments.</title>
        <authorList>
            <person name="Cui H."/>
        </authorList>
    </citation>
    <scope>NUCLEOTIDE SEQUENCE [LARGE SCALE GENOMIC DNA]</scope>
    <source>
        <strain evidence="5 6">R2</strain>
    </source>
</reference>
<evidence type="ECO:0000313" key="5">
    <source>
        <dbReference type="EMBL" id="QLH84968.1"/>
    </source>
</evidence>
<dbReference type="Gene3D" id="1.10.10.10">
    <property type="entry name" value="Winged helix-like DNA-binding domain superfamily/Winged helix DNA-binding domain"/>
    <property type="match status" value="1"/>
</dbReference>
<dbReference type="InterPro" id="IPR036388">
    <property type="entry name" value="WH-like_DNA-bd_sf"/>
</dbReference>
<dbReference type="Pfam" id="PF01022">
    <property type="entry name" value="HTH_5"/>
    <property type="match status" value="1"/>
</dbReference>
<keyword evidence="3" id="KW-0804">Transcription</keyword>
<dbReference type="RefSeq" id="WP_179922998.1">
    <property type="nucleotide sequence ID" value="NZ_CP058909.1"/>
</dbReference>
<dbReference type="InterPro" id="IPR036390">
    <property type="entry name" value="WH_DNA-bd_sf"/>
</dbReference>
<dbReference type="SMART" id="SM00418">
    <property type="entry name" value="HTH_ARSR"/>
    <property type="match status" value="1"/>
</dbReference>
<sequence>MGSQTERLERLITEESGGCCEADIEERLDSLRSYQSETPTNPDTDLTALKTLGNDTRYNIVRLLTAADRELCVCEINPIVDVSDSAISHALSDLYDAGLVTRRKDGTWRYYETTDRAEALLTALNETREVGQ</sequence>
<dbReference type="GeneID" id="56082965"/>
<dbReference type="GO" id="GO:0003677">
    <property type="term" value="F:DNA binding"/>
    <property type="evidence" value="ECO:0007669"/>
    <property type="project" value="UniProtKB-KW"/>
</dbReference>
<dbReference type="SUPFAM" id="SSF46785">
    <property type="entry name" value="Winged helix' DNA-binding domain"/>
    <property type="match status" value="1"/>
</dbReference>
<dbReference type="PANTHER" id="PTHR33154:SF33">
    <property type="entry name" value="TRANSCRIPTIONAL REPRESSOR SDPR"/>
    <property type="match status" value="1"/>
</dbReference>
<dbReference type="AlphaFoldDB" id="A0A7D5T8J3"/>
<name>A0A7D5T8J3_9EURY</name>
<dbReference type="OrthoDB" id="46231at2157"/>
<dbReference type="Proteomes" id="UP000509346">
    <property type="component" value="Chromosome"/>
</dbReference>
<protein>
    <submittedName>
        <fullName evidence="5">Winged helix-turn-helix transcriptional regulator</fullName>
    </submittedName>
</protein>
<evidence type="ECO:0000256" key="3">
    <source>
        <dbReference type="ARBA" id="ARBA00023163"/>
    </source>
</evidence>
<evidence type="ECO:0000256" key="2">
    <source>
        <dbReference type="ARBA" id="ARBA00023125"/>
    </source>
</evidence>
<dbReference type="PROSITE" id="PS50987">
    <property type="entry name" value="HTH_ARSR_2"/>
    <property type="match status" value="1"/>
</dbReference>
<keyword evidence="1" id="KW-0805">Transcription regulation</keyword>
<dbReference type="EMBL" id="CP058909">
    <property type="protein sequence ID" value="QLH84968.1"/>
    <property type="molecule type" value="Genomic_DNA"/>
</dbReference>
<gene>
    <name evidence="5" type="ORF">HZS54_10210</name>
</gene>
<keyword evidence="2" id="KW-0238">DNA-binding</keyword>
<dbReference type="InterPro" id="IPR051081">
    <property type="entry name" value="HTH_MetalResp_TranReg"/>
</dbReference>
<proteinExistence type="predicted"/>
<dbReference type="InterPro" id="IPR011991">
    <property type="entry name" value="ArsR-like_HTH"/>
</dbReference>
<feature type="domain" description="HTH arsR-type" evidence="4">
    <location>
        <begin position="37"/>
        <end position="132"/>
    </location>
</feature>
<dbReference type="NCBIfam" id="NF033788">
    <property type="entry name" value="HTH_metalloreg"/>
    <property type="match status" value="1"/>
</dbReference>
<evidence type="ECO:0000259" key="4">
    <source>
        <dbReference type="PROSITE" id="PS50987"/>
    </source>
</evidence>
<dbReference type="InterPro" id="IPR001845">
    <property type="entry name" value="HTH_ArsR_DNA-bd_dom"/>
</dbReference>
<dbReference type="KEGG" id="hpel:HZS54_10210"/>
<evidence type="ECO:0000256" key="1">
    <source>
        <dbReference type="ARBA" id="ARBA00023015"/>
    </source>
</evidence>
<dbReference type="GO" id="GO:0003700">
    <property type="term" value="F:DNA-binding transcription factor activity"/>
    <property type="evidence" value="ECO:0007669"/>
    <property type="project" value="InterPro"/>
</dbReference>
<dbReference type="PRINTS" id="PR00778">
    <property type="entry name" value="HTHARSR"/>
</dbReference>
<accession>A0A7D5T8J3</accession>
<organism evidence="5 6">
    <name type="scientific">Halosimplex pelagicum</name>
    <dbReference type="NCBI Taxonomy" id="869886"/>
    <lineage>
        <taxon>Archaea</taxon>
        <taxon>Methanobacteriati</taxon>
        <taxon>Methanobacteriota</taxon>
        <taxon>Stenosarchaea group</taxon>
        <taxon>Halobacteria</taxon>
        <taxon>Halobacteriales</taxon>
        <taxon>Haloarculaceae</taxon>
        <taxon>Halosimplex</taxon>
    </lineage>
</organism>
<evidence type="ECO:0000313" key="6">
    <source>
        <dbReference type="Proteomes" id="UP000509346"/>
    </source>
</evidence>